<dbReference type="EMBL" id="SDMP01000012">
    <property type="protein sequence ID" value="RYR23689.1"/>
    <property type="molecule type" value="Genomic_DNA"/>
</dbReference>
<dbReference type="GO" id="GO:0003924">
    <property type="term" value="F:GTPase activity"/>
    <property type="evidence" value="ECO:0007669"/>
    <property type="project" value="TreeGrafter"/>
</dbReference>
<dbReference type="InterPro" id="IPR027417">
    <property type="entry name" value="P-loop_NTPase"/>
</dbReference>
<evidence type="ECO:0000313" key="7">
    <source>
        <dbReference type="EMBL" id="RYR23689.1"/>
    </source>
</evidence>
<keyword evidence="5" id="KW-0342">GTP-binding</keyword>
<dbReference type="GO" id="GO:0070125">
    <property type="term" value="P:mitochondrial translational elongation"/>
    <property type="evidence" value="ECO:0007669"/>
    <property type="project" value="TreeGrafter"/>
</dbReference>
<keyword evidence="2" id="KW-0547">Nucleotide-binding</keyword>
<evidence type="ECO:0000256" key="4">
    <source>
        <dbReference type="ARBA" id="ARBA00022917"/>
    </source>
</evidence>
<dbReference type="GO" id="GO:0003746">
    <property type="term" value="F:translation elongation factor activity"/>
    <property type="evidence" value="ECO:0007669"/>
    <property type="project" value="UniProtKB-KW"/>
</dbReference>
<dbReference type="GO" id="GO:0005739">
    <property type="term" value="C:mitochondrion"/>
    <property type="evidence" value="ECO:0007669"/>
    <property type="project" value="TreeGrafter"/>
</dbReference>
<dbReference type="PANTHER" id="PTHR43636">
    <property type="entry name" value="ELONGATION FACTOR G, MITOCHONDRIAL"/>
    <property type="match status" value="1"/>
</dbReference>
<evidence type="ECO:0000256" key="2">
    <source>
        <dbReference type="ARBA" id="ARBA00022741"/>
    </source>
</evidence>
<reference evidence="7 8" key="1">
    <citation type="submission" date="2019-01" db="EMBL/GenBank/DDBJ databases">
        <title>Sequencing of cultivated peanut Arachis hypogaea provides insights into genome evolution and oil improvement.</title>
        <authorList>
            <person name="Chen X."/>
        </authorList>
    </citation>
    <scope>NUCLEOTIDE SEQUENCE [LARGE SCALE GENOMIC DNA]</scope>
    <source>
        <strain evidence="8">cv. Fuhuasheng</strain>
        <tissue evidence="7">Leaves</tissue>
    </source>
</reference>
<dbReference type="PANTHER" id="PTHR43636:SF2">
    <property type="entry name" value="ELONGATION FACTOR G, MITOCHONDRIAL"/>
    <property type="match status" value="1"/>
</dbReference>
<keyword evidence="4" id="KW-0648">Protein biosynthesis</keyword>
<dbReference type="AlphaFoldDB" id="A0A445ABB4"/>
<dbReference type="FunFam" id="2.40.30.10:FF:000022">
    <property type="entry name" value="Elongation factor G, mitochondrial"/>
    <property type="match status" value="1"/>
</dbReference>
<comment type="similarity">
    <text evidence="1">Belongs to the TRAFAC class translation factor GTPase superfamily. Classic translation factor GTPase family. EF-G/EF-2 subfamily.</text>
</comment>
<evidence type="ECO:0000256" key="1">
    <source>
        <dbReference type="ARBA" id="ARBA00005870"/>
    </source>
</evidence>
<evidence type="ECO:0000259" key="6">
    <source>
        <dbReference type="Pfam" id="PF03144"/>
    </source>
</evidence>
<dbReference type="Pfam" id="PF03144">
    <property type="entry name" value="GTP_EFTU_D2"/>
    <property type="match status" value="1"/>
</dbReference>
<organism evidence="7 8">
    <name type="scientific">Arachis hypogaea</name>
    <name type="common">Peanut</name>
    <dbReference type="NCBI Taxonomy" id="3818"/>
    <lineage>
        <taxon>Eukaryota</taxon>
        <taxon>Viridiplantae</taxon>
        <taxon>Streptophyta</taxon>
        <taxon>Embryophyta</taxon>
        <taxon>Tracheophyta</taxon>
        <taxon>Spermatophyta</taxon>
        <taxon>Magnoliopsida</taxon>
        <taxon>eudicotyledons</taxon>
        <taxon>Gunneridae</taxon>
        <taxon>Pentapetalae</taxon>
        <taxon>rosids</taxon>
        <taxon>fabids</taxon>
        <taxon>Fabales</taxon>
        <taxon>Fabaceae</taxon>
        <taxon>Papilionoideae</taxon>
        <taxon>50 kb inversion clade</taxon>
        <taxon>dalbergioids sensu lato</taxon>
        <taxon>Dalbergieae</taxon>
        <taxon>Pterocarpus clade</taxon>
        <taxon>Arachis</taxon>
    </lineage>
</organism>
<evidence type="ECO:0000313" key="8">
    <source>
        <dbReference type="Proteomes" id="UP000289738"/>
    </source>
</evidence>
<keyword evidence="8" id="KW-1185">Reference proteome</keyword>
<accession>A0A445ABB4</accession>
<keyword evidence="3" id="KW-0251">Elongation factor</keyword>
<evidence type="ECO:0000256" key="3">
    <source>
        <dbReference type="ARBA" id="ARBA00022768"/>
    </source>
</evidence>
<sequence length="164" mass="18466">MDMEALEVEKRRELIEAVSEVDDQLAEAFLGDEPISPADLQEAIRRATIARKFVPGVQPLLDGVLNYLPCPIEVSSYALDQTKNEEKVELTGSLDGPLVALAFKLEEGRFGQLTYLRIYEGVIRKGEFIINVNTGKKIKVPRLVRMHSDEIEEILLPMDQLNTQ</sequence>
<protein>
    <recommendedName>
        <fullName evidence="6">Translation elongation factor EFTu-like domain-containing protein</fullName>
    </recommendedName>
</protein>
<feature type="domain" description="Translation elongation factor EFTu-like" evidence="6">
    <location>
        <begin position="111"/>
        <end position="153"/>
    </location>
</feature>
<dbReference type="SUPFAM" id="SSF50447">
    <property type="entry name" value="Translation proteins"/>
    <property type="match status" value="1"/>
</dbReference>
<dbReference type="Gene3D" id="3.40.50.300">
    <property type="entry name" value="P-loop containing nucleotide triphosphate hydrolases"/>
    <property type="match status" value="1"/>
</dbReference>
<dbReference type="GO" id="GO:0005525">
    <property type="term" value="F:GTP binding"/>
    <property type="evidence" value="ECO:0007669"/>
    <property type="project" value="UniProtKB-KW"/>
</dbReference>
<comment type="caution">
    <text evidence="7">The sequence shown here is derived from an EMBL/GenBank/DDBJ whole genome shotgun (WGS) entry which is preliminary data.</text>
</comment>
<dbReference type="Proteomes" id="UP000289738">
    <property type="component" value="Chromosome B02"/>
</dbReference>
<name>A0A445ABB4_ARAHY</name>
<dbReference type="SUPFAM" id="SSF52540">
    <property type="entry name" value="P-loop containing nucleoside triphosphate hydrolases"/>
    <property type="match status" value="1"/>
</dbReference>
<dbReference type="Gene3D" id="2.40.30.10">
    <property type="entry name" value="Translation factors"/>
    <property type="match status" value="1"/>
</dbReference>
<proteinExistence type="inferred from homology"/>
<dbReference type="InterPro" id="IPR004161">
    <property type="entry name" value="EFTu-like_2"/>
</dbReference>
<gene>
    <name evidence="7" type="ORF">Ahy_B02g057176</name>
</gene>
<dbReference type="InterPro" id="IPR009000">
    <property type="entry name" value="Transl_B-barrel_sf"/>
</dbReference>
<evidence type="ECO:0000256" key="5">
    <source>
        <dbReference type="ARBA" id="ARBA00023134"/>
    </source>
</evidence>